<accession>A0A1I6CUA7</accession>
<dbReference type="PANTHER" id="PTHR38032">
    <property type="entry name" value="POLYMERASE-RELATED"/>
    <property type="match status" value="1"/>
</dbReference>
<dbReference type="InterPro" id="IPR046866">
    <property type="entry name" value="FapA_N"/>
</dbReference>
<keyword evidence="3" id="KW-1185">Reference proteome</keyword>
<dbReference type="RefSeq" id="WP_092481737.1">
    <property type="nucleotide sequence ID" value="NZ_FOYM01000002.1"/>
</dbReference>
<dbReference type="Proteomes" id="UP000199584">
    <property type="component" value="Unassembled WGS sequence"/>
</dbReference>
<dbReference type="EMBL" id="FOYM01000002">
    <property type="protein sequence ID" value="SFQ96800.1"/>
    <property type="molecule type" value="Genomic_DNA"/>
</dbReference>
<proteinExistence type="predicted"/>
<protein>
    <recommendedName>
        <fullName evidence="1">Flagellar Assembly Protein A N-terminal region domain-containing protein</fullName>
    </recommendedName>
</protein>
<organism evidence="2 3">
    <name type="scientific">Desulfoscipio geothermicus DSM 3669</name>
    <dbReference type="NCBI Taxonomy" id="1121426"/>
    <lineage>
        <taxon>Bacteria</taxon>
        <taxon>Bacillati</taxon>
        <taxon>Bacillota</taxon>
        <taxon>Clostridia</taxon>
        <taxon>Eubacteriales</taxon>
        <taxon>Desulfallaceae</taxon>
        <taxon>Desulfoscipio</taxon>
    </lineage>
</organism>
<feature type="domain" description="Flagellar Assembly Protein A N-terminal region" evidence="1">
    <location>
        <begin position="8"/>
        <end position="176"/>
    </location>
</feature>
<name>A0A1I6CUA7_9FIRM</name>
<dbReference type="InterPro" id="IPR046865">
    <property type="entry name" value="FapA_b_solenoid"/>
</dbReference>
<dbReference type="Pfam" id="PF03961">
    <property type="entry name" value="FapA"/>
    <property type="match status" value="2"/>
</dbReference>
<dbReference type="AlphaFoldDB" id="A0A1I6CUA7"/>
<sequence>MNTARNGITLVITGDKLKAFVTVRTEETAEVPERDFWEKLLQEKGIKYGIDQKILDELIKNPRPGTYVIANGKPARDGKDGYVQYLFTSQKAHQSAEDAKNIDFREIFNVPSVNANSVLAVYHPAEKGEDGVAVTGEAIPCRKVLELDLRAGKGAALSKDGRAVTSTTNGRPWVQKRGKHVVVGVDAVYQHDGDVDIKSGNLRFTGDVTVSGNVMENMIVDISGNLKVFGFISRATVNVSGNLEVVKVVTASKVTVGGEAVYQNKIKQQLTRMKKTVDELDVMARQIMGRLCKDNKNVQYGQIIMTLLDKKFPLLGKQVQELSEHVQKREQQSPAELTNALQAITAIIGINALKTKSLHGVQESISEAIKYFDAVTDSPANIIANSIWNSEIEATGDITINGQGAFNSILTALGTINIKGVFRGGELIARGNVQAGEIGAPMGVKTLVRTDEGSIIKAKRVYNGTILQIGTRVYPVRENHNMVLARINEHGDIILH</sequence>
<dbReference type="PANTHER" id="PTHR38032:SF1">
    <property type="entry name" value="RNA-BINDING PROTEIN KHPB N-TERMINAL DOMAIN-CONTAINING PROTEIN"/>
    <property type="match status" value="1"/>
</dbReference>
<gene>
    <name evidence="2" type="ORF">SAMN05660706_10262</name>
</gene>
<evidence type="ECO:0000313" key="2">
    <source>
        <dbReference type="EMBL" id="SFQ96800.1"/>
    </source>
</evidence>
<dbReference type="OrthoDB" id="9816426at2"/>
<dbReference type="Pfam" id="PF20250">
    <property type="entry name" value="FapA_N"/>
    <property type="match status" value="1"/>
</dbReference>
<evidence type="ECO:0000259" key="1">
    <source>
        <dbReference type="Pfam" id="PF20250"/>
    </source>
</evidence>
<reference evidence="3" key="1">
    <citation type="submission" date="2016-10" db="EMBL/GenBank/DDBJ databases">
        <authorList>
            <person name="Varghese N."/>
            <person name="Submissions S."/>
        </authorList>
    </citation>
    <scope>NUCLEOTIDE SEQUENCE [LARGE SCALE GENOMIC DNA]</scope>
    <source>
        <strain evidence="3">DSM 3669</strain>
    </source>
</reference>
<dbReference type="InterPro" id="IPR005646">
    <property type="entry name" value="FapA"/>
</dbReference>
<dbReference type="STRING" id="39060.SAMN05660706_10262"/>
<evidence type="ECO:0000313" key="3">
    <source>
        <dbReference type="Proteomes" id="UP000199584"/>
    </source>
</evidence>